<dbReference type="Proteomes" id="UP000663868">
    <property type="component" value="Unassembled WGS sequence"/>
</dbReference>
<proteinExistence type="predicted"/>
<accession>A0A820QVT7</accession>
<name>A0A820QVT7_9BILA</name>
<evidence type="ECO:0000313" key="2">
    <source>
        <dbReference type="Proteomes" id="UP000663868"/>
    </source>
</evidence>
<organism evidence="1 2">
    <name type="scientific">Adineta steineri</name>
    <dbReference type="NCBI Taxonomy" id="433720"/>
    <lineage>
        <taxon>Eukaryota</taxon>
        <taxon>Metazoa</taxon>
        <taxon>Spiralia</taxon>
        <taxon>Gnathifera</taxon>
        <taxon>Rotifera</taxon>
        <taxon>Eurotatoria</taxon>
        <taxon>Bdelloidea</taxon>
        <taxon>Adinetida</taxon>
        <taxon>Adinetidae</taxon>
        <taxon>Adineta</taxon>
    </lineage>
</organism>
<comment type="caution">
    <text evidence="1">The sequence shown here is derived from an EMBL/GenBank/DDBJ whole genome shotgun (WGS) entry which is preliminary data.</text>
</comment>
<gene>
    <name evidence="1" type="ORF">KXQ929_LOCUS52590</name>
</gene>
<protein>
    <submittedName>
        <fullName evidence="1">Uncharacterized protein</fullName>
    </submittedName>
</protein>
<reference evidence="1" key="1">
    <citation type="submission" date="2021-02" db="EMBL/GenBank/DDBJ databases">
        <authorList>
            <person name="Nowell W R."/>
        </authorList>
    </citation>
    <scope>NUCLEOTIDE SEQUENCE</scope>
</reference>
<dbReference type="AlphaFoldDB" id="A0A820QVT7"/>
<sequence length="96" mass="10565">HFLGGTISWKVVNNNNVTNGIVSVMFTQSYQWVKSATYCNQSYIFALPPLSSIPAVLKCITAPSSCGGYTSLNTQGYCTASRSKFCVAFQNEYWTT</sequence>
<evidence type="ECO:0000313" key="1">
    <source>
        <dbReference type="EMBL" id="CAF4427666.1"/>
    </source>
</evidence>
<feature type="non-terminal residue" evidence="1">
    <location>
        <position position="1"/>
    </location>
</feature>
<dbReference type="EMBL" id="CAJOBB010028118">
    <property type="protein sequence ID" value="CAF4427666.1"/>
    <property type="molecule type" value="Genomic_DNA"/>
</dbReference>
<feature type="non-terminal residue" evidence="1">
    <location>
        <position position="96"/>
    </location>
</feature>